<evidence type="ECO:0000256" key="4">
    <source>
        <dbReference type="ARBA" id="ARBA00022679"/>
    </source>
</evidence>
<evidence type="ECO:0000256" key="2">
    <source>
        <dbReference type="ARBA" id="ARBA00012438"/>
    </source>
</evidence>
<dbReference type="InterPro" id="IPR003661">
    <property type="entry name" value="HisK_dim/P_dom"/>
</dbReference>
<keyword evidence="3" id="KW-0597">Phosphoprotein</keyword>
<evidence type="ECO:0000256" key="6">
    <source>
        <dbReference type="ARBA" id="ARBA00022777"/>
    </source>
</evidence>
<dbReference type="SMART" id="SM00388">
    <property type="entry name" value="HisKA"/>
    <property type="match status" value="1"/>
</dbReference>
<dbReference type="PANTHER" id="PTHR43065:SF34">
    <property type="entry name" value="SPORULATION KINASE A"/>
    <property type="match status" value="1"/>
</dbReference>
<dbReference type="PRINTS" id="PR00344">
    <property type="entry name" value="BCTRLSENSOR"/>
</dbReference>
<evidence type="ECO:0000256" key="3">
    <source>
        <dbReference type="ARBA" id="ARBA00022553"/>
    </source>
</evidence>
<dbReference type="SMART" id="SM00387">
    <property type="entry name" value="HATPase_c"/>
    <property type="match status" value="1"/>
</dbReference>
<dbReference type="Proteomes" id="UP000031950">
    <property type="component" value="Unassembled WGS sequence"/>
</dbReference>
<proteinExistence type="predicted"/>
<dbReference type="PATRIC" id="fig|135826.4.peg.1631"/>
<dbReference type="EMBL" id="JXRQ01000017">
    <property type="protein sequence ID" value="KIL50261.1"/>
    <property type="molecule type" value="Genomic_DNA"/>
</dbReference>
<dbReference type="PANTHER" id="PTHR43065">
    <property type="entry name" value="SENSOR HISTIDINE KINASE"/>
    <property type="match status" value="1"/>
</dbReference>
<feature type="domain" description="Histidine kinase" evidence="10">
    <location>
        <begin position="188"/>
        <end position="392"/>
    </location>
</feature>
<dbReference type="PROSITE" id="PS50109">
    <property type="entry name" value="HIS_KIN"/>
    <property type="match status" value="1"/>
</dbReference>
<protein>
    <recommendedName>
        <fullName evidence="2">histidine kinase</fullName>
        <ecNumber evidence="2">2.7.13.3</ecNumber>
    </recommendedName>
</protein>
<dbReference type="CDD" id="cd00082">
    <property type="entry name" value="HisKA"/>
    <property type="match status" value="1"/>
</dbReference>
<dbReference type="Pfam" id="PF02518">
    <property type="entry name" value="HATPase_c"/>
    <property type="match status" value="1"/>
</dbReference>
<reference evidence="11 12" key="1">
    <citation type="submission" date="2015-01" db="EMBL/GenBank/DDBJ databases">
        <title>Genome sequence of Jeotgalibacillus alimentarius.</title>
        <authorList>
            <person name="Goh K.M."/>
            <person name="Chan K.-G."/>
            <person name="Yaakop A.S."/>
            <person name="Ee R."/>
            <person name="Gan H.M."/>
            <person name="Chan C.S."/>
        </authorList>
    </citation>
    <scope>NUCLEOTIDE SEQUENCE [LARGE SCALE GENOMIC DNA]</scope>
    <source>
        <strain evidence="11 12">YKJ-13</strain>
    </source>
</reference>
<dbReference type="SUPFAM" id="SSF47384">
    <property type="entry name" value="Homodimeric domain of signal transducing histidine kinase"/>
    <property type="match status" value="1"/>
</dbReference>
<dbReference type="InterPro" id="IPR036890">
    <property type="entry name" value="HATPase_C_sf"/>
</dbReference>
<dbReference type="GO" id="GO:0000155">
    <property type="term" value="F:phosphorelay sensor kinase activity"/>
    <property type="evidence" value="ECO:0007669"/>
    <property type="project" value="InterPro"/>
</dbReference>
<gene>
    <name evidence="11" type="ORF">KP77_16360</name>
</gene>
<name>A0A0C2W0U8_9BACL</name>
<keyword evidence="4 11" id="KW-0808">Transferase</keyword>
<sequence length="392" mass="44264">MKSEDIEWLEACLKGENIPQKMIRYFGENKTVEGIGECISVEGEEYIFIFKNLHHIPEKFIFENIFQRAIHGLLIMNEEGTIVRSNLFADELLDIKSEDDINLYDLLDQYPDEAGIPGFTQPHATHEKENMLSRVIRIQSRSYELTKVDNIAGSYDLVVIRDISEVVNNIRKANEHDTLKVVGQLAAGIAHEIRNPMTSLKGFIQLLEPNLREHQKMYFEVINSELKRIETIMTEFLMLAKPKKSVFSKINLNHVIQETVDIMKPHATLHDLEITYEALDGECHVFGDSNRLKQVFINLIKNAIEATPAKGKIQVGISRKASEVIVSVSDSGCGIPKGKLDKLKEPFFTTKENGTGLGLPVSLNIIAEHHGTVDVKSELNKGTIFDIFLPAL</sequence>
<comment type="caution">
    <text evidence="11">The sequence shown here is derived from an EMBL/GenBank/DDBJ whole genome shotgun (WGS) entry which is preliminary data.</text>
</comment>
<dbReference type="GO" id="GO:0030435">
    <property type="term" value="P:sporulation resulting in formation of a cellular spore"/>
    <property type="evidence" value="ECO:0007669"/>
    <property type="project" value="UniProtKB-KW"/>
</dbReference>
<keyword evidence="6 11" id="KW-0418">Kinase</keyword>
<dbReference type="FunFam" id="1.10.287.130:FF:000040">
    <property type="entry name" value="PAS domain-containing sensor histidine kinase"/>
    <property type="match status" value="1"/>
</dbReference>
<dbReference type="InterPro" id="IPR003594">
    <property type="entry name" value="HATPase_dom"/>
</dbReference>
<keyword evidence="9" id="KW-0902">Two-component regulatory system</keyword>
<keyword evidence="8" id="KW-0749">Sporulation</keyword>
<keyword evidence="5" id="KW-0547">Nucleotide-binding</keyword>
<dbReference type="Pfam" id="PF00512">
    <property type="entry name" value="HisKA"/>
    <property type="match status" value="1"/>
</dbReference>
<organism evidence="11 12">
    <name type="scientific">Jeotgalibacillus alimentarius</name>
    <dbReference type="NCBI Taxonomy" id="135826"/>
    <lineage>
        <taxon>Bacteria</taxon>
        <taxon>Bacillati</taxon>
        <taxon>Bacillota</taxon>
        <taxon>Bacilli</taxon>
        <taxon>Bacillales</taxon>
        <taxon>Caryophanaceae</taxon>
        <taxon>Jeotgalibacillus</taxon>
    </lineage>
</organism>
<dbReference type="InterPro" id="IPR036097">
    <property type="entry name" value="HisK_dim/P_sf"/>
</dbReference>
<comment type="catalytic activity">
    <reaction evidence="1">
        <text>ATP + protein L-histidine = ADP + protein N-phospho-L-histidine.</text>
        <dbReference type="EC" id="2.7.13.3"/>
    </reaction>
</comment>
<dbReference type="STRING" id="135826.KP77_16360"/>
<dbReference type="InterPro" id="IPR004358">
    <property type="entry name" value="Sig_transdc_His_kin-like_C"/>
</dbReference>
<evidence type="ECO:0000256" key="9">
    <source>
        <dbReference type="ARBA" id="ARBA00023012"/>
    </source>
</evidence>
<keyword evidence="7" id="KW-0067">ATP-binding</keyword>
<dbReference type="GO" id="GO:0005524">
    <property type="term" value="F:ATP binding"/>
    <property type="evidence" value="ECO:0007669"/>
    <property type="project" value="UniProtKB-KW"/>
</dbReference>
<dbReference type="Gene3D" id="3.30.565.10">
    <property type="entry name" value="Histidine kinase-like ATPase, C-terminal domain"/>
    <property type="match status" value="1"/>
</dbReference>
<evidence type="ECO:0000313" key="11">
    <source>
        <dbReference type="EMBL" id="KIL50261.1"/>
    </source>
</evidence>
<accession>A0A0C2W0U8</accession>
<dbReference type="InterPro" id="IPR005467">
    <property type="entry name" value="His_kinase_dom"/>
</dbReference>
<evidence type="ECO:0000259" key="10">
    <source>
        <dbReference type="PROSITE" id="PS50109"/>
    </source>
</evidence>
<evidence type="ECO:0000313" key="12">
    <source>
        <dbReference type="Proteomes" id="UP000031950"/>
    </source>
</evidence>
<dbReference type="Gene3D" id="1.10.287.130">
    <property type="match status" value="1"/>
</dbReference>
<evidence type="ECO:0000256" key="7">
    <source>
        <dbReference type="ARBA" id="ARBA00022840"/>
    </source>
</evidence>
<dbReference type="EC" id="2.7.13.3" evidence="2"/>
<dbReference type="AlphaFoldDB" id="A0A0C2W0U8"/>
<evidence type="ECO:0000256" key="1">
    <source>
        <dbReference type="ARBA" id="ARBA00000085"/>
    </source>
</evidence>
<dbReference type="SUPFAM" id="SSF55874">
    <property type="entry name" value="ATPase domain of HSP90 chaperone/DNA topoisomerase II/histidine kinase"/>
    <property type="match status" value="1"/>
</dbReference>
<evidence type="ECO:0000256" key="8">
    <source>
        <dbReference type="ARBA" id="ARBA00022969"/>
    </source>
</evidence>
<evidence type="ECO:0000256" key="5">
    <source>
        <dbReference type="ARBA" id="ARBA00022741"/>
    </source>
</evidence>
<keyword evidence="12" id="KW-1185">Reference proteome</keyword>